<comment type="caution">
    <text evidence="2">The sequence shown here is derived from an EMBL/GenBank/DDBJ whole genome shotgun (WGS) entry which is preliminary data.</text>
</comment>
<feature type="compositionally biased region" description="Basic and acidic residues" evidence="1">
    <location>
        <begin position="70"/>
        <end position="83"/>
    </location>
</feature>
<gene>
    <name evidence="2" type="ORF">GMARGA_LOCUS16148</name>
</gene>
<sequence length="106" mass="12418">EEKFKATELAHSTTNTNVANYYSLDLTMLDRWIKQFSQDPSVSFSQRNSLNEDSEEEDSDEYKEENSDEYENKDSNEYEDKDSANTLNGQNVLSLLIECDFTYCIW</sequence>
<evidence type="ECO:0000313" key="2">
    <source>
        <dbReference type="EMBL" id="CAG8748731.1"/>
    </source>
</evidence>
<keyword evidence="3" id="KW-1185">Reference proteome</keyword>
<feature type="compositionally biased region" description="Acidic residues" evidence="1">
    <location>
        <begin position="52"/>
        <end position="69"/>
    </location>
</feature>
<evidence type="ECO:0000313" key="3">
    <source>
        <dbReference type="Proteomes" id="UP000789901"/>
    </source>
</evidence>
<name>A0ABN7V9V5_GIGMA</name>
<protein>
    <submittedName>
        <fullName evidence="2">12440_t:CDS:1</fullName>
    </submittedName>
</protein>
<feature type="non-terminal residue" evidence="2">
    <location>
        <position position="1"/>
    </location>
</feature>
<reference evidence="2 3" key="1">
    <citation type="submission" date="2021-06" db="EMBL/GenBank/DDBJ databases">
        <authorList>
            <person name="Kallberg Y."/>
            <person name="Tangrot J."/>
            <person name="Rosling A."/>
        </authorList>
    </citation>
    <scope>NUCLEOTIDE SEQUENCE [LARGE SCALE GENOMIC DNA]</scope>
    <source>
        <strain evidence="2 3">120-4 pot B 10/14</strain>
    </source>
</reference>
<organism evidence="2 3">
    <name type="scientific">Gigaspora margarita</name>
    <dbReference type="NCBI Taxonomy" id="4874"/>
    <lineage>
        <taxon>Eukaryota</taxon>
        <taxon>Fungi</taxon>
        <taxon>Fungi incertae sedis</taxon>
        <taxon>Mucoromycota</taxon>
        <taxon>Glomeromycotina</taxon>
        <taxon>Glomeromycetes</taxon>
        <taxon>Diversisporales</taxon>
        <taxon>Gigasporaceae</taxon>
        <taxon>Gigaspora</taxon>
    </lineage>
</organism>
<proteinExistence type="predicted"/>
<evidence type="ECO:0000256" key="1">
    <source>
        <dbReference type="SAM" id="MobiDB-lite"/>
    </source>
</evidence>
<accession>A0ABN7V9V5</accession>
<dbReference type="EMBL" id="CAJVQB010011574">
    <property type="protein sequence ID" value="CAG8748731.1"/>
    <property type="molecule type" value="Genomic_DNA"/>
</dbReference>
<feature type="region of interest" description="Disordered" evidence="1">
    <location>
        <begin position="39"/>
        <end position="85"/>
    </location>
</feature>
<dbReference type="Proteomes" id="UP000789901">
    <property type="component" value="Unassembled WGS sequence"/>
</dbReference>